<name>A0ABV8VCT0_9NOCA</name>
<dbReference type="Proteomes" id="UP001595844">
    <property type="component" value="Unassembled WGS sequence"/>
</dbReference>
<proteinExistence type="predicted"/>
<evidence type="ECO:0000313" key="2">
    <source>
        <dbReference type="Proteomes" id="UP001595844"/>
    </source>
</evidence>
<organism evidence="1 2">
    <name type="scientific">Nocardia halotolerans</name>
    <dbReference type="NCBI Taxonomy" id="1755878"/>
    <lineage>
        <taxon>Bacteria</taxon>
        <taxon>Bacillati</taxon>
        <taxon>Actinomycetota</taxon>
        <taxon>Actinomycetes</taxon>
        <taxon>Mycobacteriales</taxon>
        <taxon>Nocardiaceae</taxon>
        <taxon>Nocardia</taxon>
    </lineage>
</organism>
<accession>A0ABV8VCT0</accession>
<dbReference type="RefSeq" id="WP_378555949.1">
    <property type="nucleotide sequence ID" value="NZ_JBHSDL010000005.1"/>
</dbReference>
<sequence length="130" mass="13794">MDSNQATIAAALAALNPEMPAAQTEHAARLTAASLDHAEYTVVKLPSAQANADDVRRAGWRPPARGITTAAELDALPNGAIVVAAATGKPWQRDRMSWVAHRGHLYSHELFGRYGALTLVSVPTEKASRG</sequence>
<reference evidence="2" key="1">
    <citation type="journal article" date="2019" name="Int. J. Syst. Evol. Microbiol.">
        <title>The Global Catalogue of Microorganisms (GCM) 10K type strain sequencing project: providing services to taxonomists for standard genome sequencing and annotation.</title>
        <authorList>
            <consortium name="The Broad Institute Genomics Platform"/>
            <consortium name="The Broad Institute Genome Sequencing Center for Infectious Disease"/>
            <person name="Wu L."/>
            <person name="Ma J."/>
        </authorList>
    </citation>
    <scope>NUCLEOTIDE SEQUENCE [LARGE SCALE GENOMIC DNA]</scope>
    <source>
        <strain evidence="2">IBRC-M 10490</strain>
    </source>
</reference>
<keyword evidence="2" id="KW-1185">Reference proteome</keyword>
<gene>
    <name evidence="1" type="ORF">ACFO5K_04270</name>
</gene>
<protein>
    <submittedName>
        <fullName evidence="1">Uncharacterized protein</fullName>
    </submittedName>
</protein>
<evidence type="ECO:0000313" key="1">
    <source>
        <dbReference type="EMBL" id="MFC4373309.1"/>
    </source>
</evidence>
<dbReference type="EMBL" id="JBHSDL010000005">
    <property type="protein sequence ID" value="MFC4373309.1"/>
    <property type="molecule type" value="Genomic_DNA"/>
</dbReference>
<comment type="caution">
    <text evidence="1">The sequence shown here is derived from an EMBL/GenBank/DDBJ whole genome shotgun (WGS) entry which is preliminary data.</text>
</comment>